<evidence type="ECO:0000256" key="2">
    <source>
        <dbReference type="SAM" id="MobiDB-lite"/>
    </source>
</evidence>
<name>M8D9Z3_9BACL</name>
<dbReference type="GeneID" id="89501092"/>
<proteinExistence type="inferred from homology"/>
<feature type="compositionally biased region" description="Basic and acidic residues" evidence="2">
    <location>
        <begin position="465"/>
        <end position="486"/>
    </location>
</feature>
<reference evidence="5 6" key="1">
    <citation type="submission" date="2013-03" db="EMBL/GenBank/DDBJ databases">
        <title>Assembly of a new bacterial strain Brevibacillus borstelensis AK1.</title>
        <authorList>
            <person name="Rajan I."/>
            <person name="PoliReddy D."/>
            <person name="Sugumar T."/>
            <person name="Rathinam K."/>
            <person name="Alqarawi S."/>
            <person name="Khalil A.B."/>
            <person name="Sivakumar N."/>
        </authorList>
    </citation>
    <scope>NUCLEOTIDE SEQUENCE [LARGE SCALE GENOMIC DNA]</scope>
    <source>
        <strain evidence="5 6">AK1</strain>
    </source>
</reference>
<sequence length="492" mass="56966">MRRLVWNELMPKDRCVVRMMRPLSFAELGYVTQLYLPIIGSDSFSLYQLLVHEVQEVSGAAAESTHRNLMLMSGLTLDRLLLARERLEALGLVTVRRRENLQRDYFYEYMVKPPLTPNEFFADYVLSLMLLNKIENIRYQQLRQKYADHLGAALDQEYTITEDVTKDFHEVFQSLKASELEVHRGSEREQFLSEMEKSYPPAPMQAGFEPAVDHPLSLSSLRHYLPDNAKSDKVFSKEGVEVLYRLQHFYQLDSWGLGQELRDWTLYKPDGSLDSEVLRKRLIQRYTDDKLVRIAPSAVPGEEEWGPGQLPQPGSEMFVRVCRQLSPLTLLEKVVGGRVSKVFLERAESLLFNDGMTVEVVNALLLHTLSSMQMELPKAYMETIRDSWKAKRITTVDEAVRQILERADQKAQHAEKTRQTKTGKDTPVRRNGRAVLQDKLPASVEWQLSQEQQREQSDQETPQAKPERVKTIEDDPELKKMLESLRKRQRGV</sequence>
<feature type="compositionally biased region" description="Basic and acidic residues" evidence="2">
    <location>
        <begin position="407"/>
        <end position="428"/>
    </location>
</feature>
<dbReference type="STRING" id="1300222.I532_09887"/>
<dbReference type="Proteomes" id="UP000012081">
    <property type="component" value="Unassembled WGS sequence"/>
</dbReference>
<dbReference type="PATRIC" id="fig|1300222.3.peg.2039"/>
<dbReference type="Pfam" id="PF25888">
    <property type="entry name" value="WHD_DnaB"/>
    <property type="match status" value="1"/>
</dbReference>
<comment type="caution">
    <text evidence="5">The sequence shown here is derived from an EMBL/GenBank/DDBJ whole genome shotgun (WGS) entry which is preliminary data.</text>
</comment>
<accession>M8D9Z3</accession>
<evidence type="ECO:0000313" key="6">
    <source>
        <dbReference type="Proteomes" id="UP000012081"/>
    </source>
</evidence>
<dbReference type="RefSeq" id="WP_003387954.1">
    <property type="nucleotide sequence ID" value="NZ_APBN01000003.1"/>
</dbReference>
<protein>
    <submittedName>
        <fullName evidence="5">Replication initiation and membrane attachment protein</fullName>
    </submittedName>
</protein>
<evidence type="ECO:0000259" key="3">
    <source>
        <dbReference type="Pfam" id="PF07261"/>
    </source>
</evidence>
<gene>
    <name evidence="5" type="ORF">I532_09887</name>
</gene>
<feature type="region of interest" description="Disordered" evidence="2">
    <location>
        <begin position="445"/>
        <end position="492"/>
    </location>
</feature>
<feature type="domain" description="Replicative helicase loading/DNA remodeling protein DnaB N-terminal winged helix" evidence="4">
    <location>
        <begin position="29"/>
        <end position="180"/>
    </location>
</feature>
<evidence type="ECO:0000313" key="5">
    <source>
        <dbReference type="EMBL" id="EMT53079.1"/>
    </source>
</evidence>
<dbReference type="InterPro" id="IPR058660">
    <property type="entry name" value="WHD_DnaB"/>
</dbReference>
<dbReference type="InterPro" id="IPR006343">
    <property type="entry name" value="DnaB/C_C"/>
</dbReference>
<organism evidence="5 6">
    <name type="scientific">Brevibacillus borstelensis AK1</name>
    <dbReference type="NCBI Taxonomy" id="1300222"/>
    <lineage>
        <taxon>Bacteria</taxon>
        <taxon>Bacillati</taxon>
        <taxon>Bacillota</taxon>
        <taxon>Bacilli</taxon>
        <taxon>Bacillales</taxon>
        <taxon>Paenibacillaceae</taxon>
        <taxon>Brevibacillus</taxon>
    </lineage>
</organism>
<feature type="region of interest" description="Disordered" evidence="2">
    <location>
        <begin position="407"/>
        <end position="432"/>
    </location>
</feature>
<feature type="domain" description="DnaB/C C-terminal" evidence="3">
    <location>
        <begin position="329"/>
        <end position="402"/>
    </location>
</feature>
<evidence type="ECO:0000259" key="4">
    <source>
        <dbReference type="Pfam" id="PF25888"/>
    </source>
</evidence>
<dbReference type="Pfam" id="PF07261">
    <property type="entry name" value="DnaB_2"/>
    <property type="match status" value="1"/>
</dbReference>
<dbReference type="AlphaFoldDB" id="M8D9Z3"/>
<dbReference type="EMBL" id="APBN01000003">
    <property type="protein sequence ID" value="EMT53079.1"/>
    <property type="molecule type" value="Genomic_DNA"/>
</dbReference>
<dbReference type="OrthoDB" id="2082007at2"/>
<keyword evidence="6" id="KW-1185">Reference proteome</keyword>
<comment type="similarity">
    <text evidence="1">Belongs to the DnaB/DnaD family.</text>
</comment>
<evidence type="ECO:0000256" key="1">
    <source>
        <dbReference type="ARBA" id="ARBA00093462"/>
    </source>
</evidence>